<dbReference type="Proteomes" id="UP000006867">
    <property type="component" value="Chromosome"/>
</dbReference>
<evidence type="ECO:0000313" key="1">
    <source>
        <dbReference type="EMBL" id="ADP34857.1"/>
    </source>
</evidence>
<dbReference type="EMBL" id="CP002207">
    <property type="protein sequence ID" value="ADP34857.1"/>
    <property type="molecule type" value="Genomic_DNA"/>
</dbReference>
<gene>
    <name evidence="1" type="ordered locus">BATR1942_19710</name>
</gene>
<evidence type="ECO:0000313" key="2">
    <source>
        <dbReference type="Proteomes" id="UP000006867"/>
    </source>
</evidence>
<dbReference type="InterPro" id="IPR051612">
    <property type="entry name" value="Teichoic_Acid_Biosynth"/>
</dbReference>
<dbReference type="InterPro" id="IPR043149">
    <property type="entry name" value="TagF_N"/>
</dbReference>
<accession>A0ABM5M4A1</accession>
<dbReference type="Pfam" id="PF04464">
    <property type="entry name" value="Glyphos_transf"/>
    <property type="match status" value="1"/>
</dbReference>
<sequence length="85" mass="10094">MATAKYWITNSRLPLWLPKPKNTLSIQTWHGTPLKKISNDMDEVHMPDTSTNKYKPNFLKEARKWDYLISPNSYSTEIFKRAFNF</sequence>
<dbReference type="PANTHER" id="PTHR37316">
    <property type="entry name" value="TEICHOIC ACID GLYCEROL-PHOSPHATE PRIMASE"/>
    <property type="match status" value="1"/>
</dbReference>
<keyword evidence="2" id="KW-1185">Reference proteome</keyword>
<reference evidence="1 2" key="1">
    <citation type="journal article" date="2011" name="Front. Microbiol.">
        <title>Genomic signatures of strain selection and enhancement in Bacillus atrophaeus var. globigii, a historical biowarfare simulant.</title>
        <authorList>
            <person name="Gibbons H.S."/>
            <person name="Broomall S.M."/>
            <person name="McNew L.A."/>
            <person name="Daligault H."/>
            <person name="Chapman C."/>
            <person name="Bruce D."/>
            <person name="Karavis M."/>
            <person name="Krepps M."/>
            <person name="McGregor P.A."/>
            <person name="Hong C."/>
            <person name="Park K.H."/>
            <person name="Akmal A."/>
            <person name="Feldman A."/>
            <person name="Lin J.S."/>
            <person name="Chang W.E."/>
            <person name="Higgs B.W."/>
            <person name="Demirev P."/>
            <person name="Lindquist J."/>
            <person name="Liem A."/>
            <person name="Fochler E."/>
            <person name="Read T.D."/>
            <person name="Tapia R."/>
            <person name="Johnson S."/>
            <person name="Bishop-Lilly K.A."/>
            <person name="Detter C."/>
            <person name="Han C."/>
            <person name="Sozhamannan S."/>
            <person name="Rosenzweig C.N."/>
            <person name="Skowronski E.W."/>
        </authorList>
    </citation>
    <scope>NUCLEOTIDE SEQUENCE [LARGE SCALE GENOMIC DNA]</scope>
    <source>
        <strain evidence="1 2">1942</strain>
    </source>
</reference>
<organism evidence="1 2">
    <name type="scientific">Bacillus atrophaeus (strain 1942)</name>
    <dbReference type="NCBI Taxonomy" id="720555"/>
    <lineage>
        <taxon>Bacteria</taxon>
        <taxon>Bacillati</taxon>
        <taxon>Bacillota</taxon>
        <taxon>Bacilli</taxon>
        <taxon>Bacillales</taxon>
        <taxon>Bacillaceae</taxon>
        <taxon>Bacillus</taxon>
    </lineage>
</organism>
<name>A0ABM5M4A1_BACA1</name>
<dbReference type="InterPro" id="IPR007554">
    <property type="entry name" value="Glycerophosphate_synth"/>
</dbReference>
<dbReference type="PANTHER" id="PTHR37316:SF3">
    <property type="entry name" value="TEICHOIC ACID GLYCEROL-PHOSPHATE TRANSFERASE"/>
    <property type="match status" value="1"/>
</dbReference>
<dbReference type="RefSeq" id="WP_003327920.1">
    <property type="nucleotide sequence ID" value="NC_014639.1"/>
</dbReference>
<dbReference type="Gene3D" id="3.40.50.11820">
    <property type="match status" value="1"/>
</dbReference>
<proteinExistence type="predicted"/>
<protein>
    <submittedName>
        <fullName evidence="1">CDP-glycerol:polyglycerol phosphate glycero-phosphotransferase (Poly(Glycerol phosphate) polymerase)</fullName>
    </submittedName>
</protein>